<reference evidence="10 11" key="1">
    <citation type="journal article" date="2014" name="Nat. Genet.">
        <title>Genome and transcriptome of the porcine whipworm Trichuris suis.</title>
        <authorList>
            <person name="Jex A.R."/>
            <person name="Nejsum P."/>
            <person name="Schwarz E.M."/>
            <person name="Hu L."/>
            <person name="Young N.D."/>
            <person name="Hall R.S."/>
            <person name="Korhonen P.K."/>
            <person name="Liao S."/>
            <person name="Thamsborg S."/>
            <person name="Xia J."/>
            <person name="Xu P."/>
            <person name="Wang S."/>
            <person name="Scheerlinck J.P."/>
            <person name="Hofmann A."/>
            <person name="Sternberg P.W."/>
            <person name="Wang J."/>
            <person name="Gasser R.B."/>
        </authorList>
    </citation>
    <scope>NUCLEOTIDE SEQUENCE [LARGE SCALE GENOMIC DNA]</scope>
    <source>
        <strain evidence="10">DCEP-RM93F</strain>
        <strain evidence="9">DCEP-RM93M</strain>
    </source>
</reference>
<dbReference type="AlphaFoldDB" id="A0A085NQJ2"/>
<keyword evidence="6 8" id="KW-1133">Transmembrane helix</keyword>
<dbReference type="InterPro" id="IPR015424">
    <property type="entry name" value="PyrdxlP-dep_Trfase"/>
</dbReference>
<keyword evidence="11" id="KW-1185">Reference proteome</keyword>
<dbReference type="InterPro" id="IPR005814">
    <property type="entry name" value="Aminotrans_3"/>
</dbReference>
<keyword evidence="7 8" id="KW-0472">Membrane</keyword>
<dbReference type="EMBL" id="KL367481">
    <property type="protein sequence ID" value="KFD71738.1"/>
    <property type="molecule type" value="Genomic_DNA"/>
</dbReference>
<dbReference type="PANTHER" id="PTHR45688:SF13">
    <property type="entry name" value="ALANINE--GLYOXYLATE AMINOTRANSFERASE 2-LIKE"/>
    <property type="match status" value="1"/>
</dbReference>
<dbReference type="Gene3D" id="3.40.640.10">
    <property type="entry name" value="Type I PLP-dependent aspartate aminotransferase-like (Major domain)"/>
    <property type="match status" value="1"/>
</dbReference>
<dbReference type="SUPFAM" id="SSF53383">
    <property type="entry name" value="PLP-dependent transferases"/>
    <property type="match status" value="1"/>
</dbReference>
<feature type="transmembrane region" description="Helical" evidence="8">
    <location>
        <begin position="330"/>
        <end position="352"/>
    </location>
</feature>
<gene>
    <name evidence="9" type="ORF">M513_04300</name>
    <name evidence="10" type="ORF">M514_04300</name>
</gene>
<dbReference type="PANTHER" id="PTHR45688">
    <property type="match status" value="1"/>
</dbReference>
<comment type="similarity">
    <text evidence="2">Belongs to the class-III pyridoxal-phosphate-dependent aminotransferase family.</text>
</comment>
<evidence type="ECO:0000256" key="3">
    <source>
        <dbReference type="ARBA" id="ARBA00009457"/>
    </source>
</evidence>
<evidence type="ECO:0000256" key="6">
    <source>
        <dbReference type="ARBA" id="ARBA00022989"/>
    </source>
</evidence>
<dbReference type="InterPro" id="IPR015421">
    <property type="entry name" value="PyrdxlP-dep_Trfase_major"/>
</dbReference>
<evidence type="ECO:0000256" key="4">
    <source>
        <dbReference type="ARBA" id="ARBA00022692"/>
    </source>
</evidence>
<evidence type="ECO:0000313" key="9">
    <source>
        <dbReference type="EMBL" id="KFD54866.1"/>
    </source>
</evidence>
<dbReference type="GO" id="GO:0030170">
    <property type="term" value="F:pyridoxal phosphate binding"/>
    <property type="evidence" value="ECO:0007669"/>
    <property type="project" value="InterPro"/>
</dbReference>
<dbReference type="GO" id="GO:0005739">
    <property type="term" value="C:mitochondrion"/>
    <property type="evidence" value="ECO:0007669"/>
    <property type="project" value="TreeGrafter"/>
</dbReference>
<comment type="subcellular location">
    <subcellularLocation>
        <location evidence="1">Membrane</location>
    </subcellularLocation>
</comment>
<sequence length="848" mass="94007">MLCLMRTSDPMEPKGVNRPLDSKFRQQKLKAWQPILTAGSVLPTFFLIGVVFVPVGVVLLVASDSVKEFELDYTDCTMGPNYCKDVIANFTRPEGTSCRCVLNFELTENVESPVYLYYGLSGFYQNHRRYVKSRDDIQLLGDPKHVSSDCAPFQYVDKLPIAPCGAIANSLFNDTFLLNYKNKNDNQTVPTTFKGIAWPSDLEHKFRNPSTKPLKKGGSFRFEAAMIVHAPFEGTVSPPNWPKPVDELSIVEEESGFQNESLIVWMRSAALPNFRKLHSRVVHGTGVFADKLPKGNYTIEIVYNYPVAGFGGRKRFIISNASWAGGKNPFLGIAYIVVGSLCVFMGLIFLVIHVKFGRSHLLALLINVCHCQSTLWFACGCLLSAYPMEAGIDSDVALMTKELVVAERKEWIGSAVTVFYRDNPLMIVRAERQYLYDESGKRYLDCISNVQHVGHSHPLVGQAVAKQILLSTCNNRFLHPLMTIYAQRLAKSLPSDLNTFFYCNSGSEANDLALRIAKDYTGGTEVIVVEHAYHGHLTSMIDISPYKFNGKGGSGKPDHVYVAPCPDVYRGKWRLPTEKLDDKESLTKMGAKYALEVKMLCDQIASKGRRLAAFFMEALISCGGQVFPPEGYLRDVIDYVHEAGGLVIVDEVQTGFGRAGSVFWAYQSHCPDSAPDMITMGKPMGNGYPVAAVVTRRPVADEFGHGMEYFNTYGGNPVSCAAALAVLNVLEEEQLQENARNVGAYLLERLRWLQGRHSSVVGHVRALGLFAGIDLVTNLESRLPATQLAAKVVSEMRKKQVCISSEGPHGNILKFKPPICFTKTNVDEMIKALDETLVEVTSSPQNLS</sequence>
<proteinExistence type="inferred from homology"/>
<evidence type="ECO:0000256" key="2">
    <source>
        <dbReference type="ARBA" id="ARBA00008954"/>
    </source>
</evidence>
<evidence type="ECO:0000256" key="1">
    <source>
        <dbReference type="ARBA" id="ARBA00004370"/>
    </source>
</evidence>
<dbReference type="Pfam" id="PF03381">
    <property type="entry name" value="CDC50"/>
    <property type="match status" value="1"/>
</dbReference>
<evidence type="ECO:0000256" key="8">
    <source>
        <dbReference type="SAM" id="Phobius"/>
    </source>
</evidence>
<dbReference type="GO" id="GO:0008483">
    <property type="term" value="F:transaminase activity"/>
    <property type="evidence" value="ECO:0007669"/>
    <property type="project" value="InterPro"/>
</dbReference>
<keyword evidence="4 8" id="KW-0812">Transmembrane</keyword>
<evidence type="ECO:0000256" key="5">
    <source>
        <dbReference type="ARBA" id="ARBA00022898"/>
    </source>
</evidence>
<dbReference type="InterPro" id="IPR049704">
    <property type="entry name" value="Aminotrans_3_PPA_site"/>
</dbReference>
<protein>
    <submittedName>
        <fullName evidence="10">Uncharacterized protein</fullName>
    </submittedName>
</protein>
<keyword evidence="5" id="KW-0663">Pyridoxal phosphate</keyword>
<accession>A0A085NQJ2</accession>
<evidence type="ECO:0000313" key="11">
    <source>
        <dbReference type="Proteomes" id="UP000030764"/>
    </source>
</evidence>
<comment type="similarity">
    <text evidence="3">Belongs to the CDC50/LEM3 family.</text>
</comment>
<dbReference type="Proteomes" id="UP000030764">
    <property type="component" value="Unassembled WGS sequence"/>
</dbReference>
<dbReference type="Gene3D" id="3.90.1150.10">
    <property type="entry name" value="Aspartate Aminotransferase, domain 1"/>
    <property type="match status" value="1"/>
</dbReference>
<dbReference type="Pfam" id="PF00202">
    <property type="entry name" value="Aminotran_3"/>
    <property type="match status" value="1"/>
</dbReference>
<name>A0A085NQJ2_9BILA</name>
<dbReference type="GO" id="GO:0016020">
    <property type="term" value="C:membrane"/>
    <property type="evidence" value="ECO:0007669"/>
    <property type="project" value="UniProtKB-SubCell"/>
</dbReference>
<dbReference type="CDD" id="cd00610">
    <property type="entry name" value="OAT_like"/>
    <property type="match status" value="1"/>
</dbReference>
<dbReference type="InterPro" id="IPR015422">
    <property type="entry name" value="PyrdxlP-dep_Trfase_small"/>
</dbReference>
<evidence type="ECO:0000313" key="10">
    <source>
        <dbReference type="EMBL" id="KFD71738.1"/>
    </source>
</evidence>
<dbReference type="Proteomes" id="UP000030758">
    <property type="component" value="Unassembled WGS sequence"/>
</dbReference>
<evidence type="ECO:0000256" key="7">
    <source>
        <dbReference type="ARBA" id="ARBA00023136"/>
    </source>
</evidence>
<dbReference type="InterPro" id="IPR005045">
    <property type="entry name" value="CDC50/LEM3_fam"/>
</dbReference>
<dbReference type="PROSITE" id="PS00600">
    <property type="entry name" value="AA_TRANSFER_CLASS_3"/>
    <property type="match status" value="1"/>
</dbReference>
<organism evidence="10">
    <name type="scientific">Trichuris suis</name>
    <name type="common">pig whipworm</name>
    <dbReference type="NCBI Taxonomy" id="68888"/>
    <lineage>
        <taxon>Eukaryota</taxon>
        <taxon>Metazoa</taxon>
        <taxon>Ecdysozoa</taxon>
        <taxon>Nematoda</taxon>
        <taxon>Enoplea</taxon>
        <taxon>Dorylaimia</taxon>
        <taxon>Trichinellida</taxon>
        <taxon>Trichuridae</taxon>
        <taxon>Trichuris</taxon>
    </lineage>
</organism>
<dbReference type="EMBL" id="KL363204">
    <property type="protein sequence ID" value="KFD54866.1"/>
    <property type="molecule type" value="Genomic_DNA"/>
</dbReference>
<feature type="transmembrane region" description="Helical" evidence="8">
    <location>
        <begin position="35"/>
        <end position="62"/>
    </location>
</feature>